<organism evidence="5 6">
    <name type="scientific">Fadolivirus FV1/VV64</name>
    <dbReference type="NCBI Taxonomy" id="3070911"/>
    <lineage>
        <taxon>Viruses</taxon>
        <taxon>Varidnaviria</taxon>
        <taxon>Bamfordvirae</taxon>
        <taxon>Nucleocytoviricota</taxon>
        <taxon>Megaviricetes</taxon>
        <taxon>Imitervirales</taxon>
        <taxon>Mimiviridae</taxon>
        <taxon>Klosneuvirinae</taxon>
        <taxon>Fadolivirus</taxon>
        <taxon>Fadolivirus algeromassiliense</taxon>
    </lineage>
</organism>
<dbReference type="InterPro" id="IPR002893">
    <property type="entry name" value="Znf_MYND"/>
</dbReference>
<accession>A0A7D3V5C9</accession>
<evidence type="ECO:0000256" key="3">
    <source>
        <dbReference type="ARBA" id="ARBA00022833"/>
    </source>
</evidence>
<proteinExistence type="predicted"/>
<keyword evidence="3" id="KW-0862">Zinc</keyword>
<keyword evidence="6" id="KW-1185">Reference proteome</keyword>
<evidence type="ECO:0000313" key="6">
    <source>
        <dbReference type="Proteomes" id="UP001162001"/>
    </source>
</evidence>
<reference evidence="5 6" key="1">
    <citation type="submission" date="2020-04" db="EMBL/GenBank/DDBJ databases">
        <title>Advantages and limits of metagenomic assembly and binning of a giant virus.</title>
        <authorList>
            <person name="Schulz F."/>
            <person name="Andreani J."/>
            <person name="Francis R."/>
            <person name="Boudjemaa H."/>
            <person name="Bou Khalil J.Y."/>
            <person name="Lee J."/>
            <person name="La Scola B."/>
            <person name="Woyke T."/>
        </authorList>
    </citation>
    <scope>NUCLEOTIDE SEQUENCE [LARGE SCALE GENOMIC DNA]</scope>
    <source>
        <strain evidence="5 6">FV1/VV64</strain>
    </source>
</reference>
<evidence type="ECO:0000256" key="2">
    <source>
        <dbReference type="ARBA" id="ARBA00022771"/>
    </source>
</evidence>
<sequence>MIILIFNEDKLLKYKSLYSKYIMENTEITLITIKKNTFEFNKTLHISDRLLLTEEIKSHLLIKQVKFCDMMESIVLDIGLTPELIGESPVIFDTSSNVYQLCFVGIEKHPSSPQDTINSIATYLTGERVYGNVVFLNSKITSNGTCIPDNSQIDDLVDILVSKFVHKAIFIPHDTSQQVSEFTYQTHPLEYFESNEENYKNYTSYEFDIIGFGLCLFTSNNSNDQNINKRATCLLGKQKLYGNTLLLLKSANEYYDLDKTTYSKLFKISHAPLSTRKLTQDEEKQDEKINGLPIVKNKYCILENRYSNYKNRCGYCNVDLTKELTCTGCYRIKYHDEKCQQSDWFEHKKECLHTNK</sequence>
<evidence type="ECO:0000256" key="1">
    <source>
        <dbReference type="ARBA" id="ARBA00022723"/>
    </source>
</evidence>
<dbReference type="EMBL" id="MT418680">
    <property type="protein sequence ID" value="QKF93815.1"/>
    <property type="molecule type" value="Genomic_DNA"/>
</dbReference>
<dbReference type="SUPFAM" id="SSF144232">
    <property type="entry name" value="HIT/MYND zinc finger-like"/>
    <property type="match status" value="1"/>
</dbReference>
<name>A0A7D3V5C9_9VIRU</name>
<keyword evidence="2" id="KW-0863">Zinc-finger</keyword>
<dbReference type="Gene3D" id="6.10.140.2220">
    <property type="match status" value="1"/>
</dbReference>
<gene>
    <name evidence="5" type="ORF">Fadolivirus_1_357</name>
</gene>
<dbReference type="Pfam" id="PF01753">
    <property type="entry name" value="zf-MYND"/>
    <property type="match status" value="1"/>
</dbReference>
<evidence type="ECO:0000259" key="4">
    <source>
        <dbReference type="PROSITE" id="PS50865"/>
    </source>
</evidence>
<keyword evidence="1" id="KW-0479">Metal-binding</keyword>
<dbReference type="GO" id="GO:0008270">
    <property type="term" value="F:zinc ion binding"/>
    <property type="evidence" value="ECO:0007669"/>
    <property type="project" value="UniProtKB-KW"/>
</dbReference>
<dbReference type="PROSITE" id="PS50865">
    <property type="entry name" value="ZF_MYND_2"/>
    <property type="match status" value="1"/>
</dbReference>
<evidence type="ECO:0000313" key="5">
    <source>
        <dbReference type="EMBL" id="QKF93815.1"/>
    </source>
</evidence>
<protein>
    <submittedName>
        <fullName evidence="5">Zinc finger MYND-type protein</fullName>
    </submittedName>
</protein>
<feature type="domain" description="MYND-type" evidence="4">
    <location>
        <begin position="313"/>
        <end position="351"/>
    </location>
</feature>
<dbReference type="Proteomes" id="UP001162001">
    <property type="component" value="Segment"/>
</dbReference>